<protein>
    <submittedName>
        <fullName evidence="1">Transposable element tcb2 transposase</fullName>
    </submittedName>
</protein>
<evidence type="ECO:0000313" key="2">
    <source>
        <dbReference type="Proteomes" id="UP000595437"/>
    </source>
</evidence>
<dbReference type="EMBL" id="CP045906">
    <property type="protein sequence ID" value="QQP34974.1"/>
    <property type="molecule type" value="Genomic_DNA"/>
</dbReference>
<accession>A0A7T8JUF5</accession>
<organism evidence="1 2">
    <name type="scientific">Caligus rogercresseyi</name>
    <name type="common">Sea louse</name>
    <dbReference type="NCBI Taxonomy" id="217165"/>
    <lineage>
        <taxon>Eukaryota</taxon>
        <taxon>Metazoa</taxon>
        <taxon>Ecdysozoa</taxon>
        <taxon>Arthropoda</taxon>
        <taxon>Crustacea</taxon>
        <taxon>Multicrustacea</taxon>
        <taxon>Hexanauplia</taxon>
        <taxon>Copepoda</taxon>
        <taxon>Siphonostomatoida</taxon>
        <taxon>Caligidae</taxon>
        <taxon>Caligus</taxon>
    </lineage>
</organism>
<keyword evidence="2" id="KW-1185">Reference proteome</keyword>
<name>A0A7T8JUF5_CALRO</name>
<dbReference type="Proteomes" id="UP000595437">
    <property type="component" value="Chromosome 17"/>
</dbReference>
<evidence type="ECO:0000313" key="1">
    <source>
        <dbReference type="EMBL" id="QQP34974.1"/>
    </source>
</evidence>
<proteinExistence type="predicted"/>
<sequence length="50" mass="5591">MCGSRMVHHLIWRLRPKSSARTIWPISGRKLLATVIPGSKSAGFFLVGRN</sequence>
<reference evidence="2" key="1">
    <citation type="submission" date="2021-01" db="EMBL/GenBank/DDBJ databases">
        <title>Caligus Genome Assembly.</title>
        <authorList>
            <person name="Gallardo-Escarate C."/>
        </authorList>
    </citation>
    <scope>NUCLEOTIDE SEQUENCE [LARGE SCALE GENOMIC DNA]</scope>
</reference>
<gene>
    <name evidence="1" type="ORF">FKW44_023051</name>
</gene>
<dbReference type="AlphaFoldDB" id="A0A7T8JUF5"/>